<dbReference type="EC" id="2.3.1.-" evidence="5"/>
<evidence type="ECO:0000256" key="1">
    <source>
        <dbReference type="ARBA" id="ARBA00008467"/>
    </source>
</evidence>
<dbReference type="PROSITE" id="PS52004">
    <property type="entry name" value="KS3_2"/>
    <property type="match status" value="1"/>
</dbReference>
<dbReference type="EMBL" id="CP128385">
    <property type="protein sequence ID" value="WMI30486.1"/>
    <property type="molecule type" value="Genomic_DNA"/>
</dbReference>
<evidence type="ECO:0000259" key="4">
    <source>
        <dbReference type="PROSITE" id="PS52004"/>
    </source>
</evidence>
<dbReference type="GO" id="GO:0004315">
    <property type="term" value="F:3-oxoacyl-[acyl-carrier-protein] synthase activity"/>
    <property type="evidence" value="ECO:0007669"/>
    <property type="project" value="TreeGrafter"/>
</dbReference>
<protein>
    <submittedName>
        <fullName evidence="5">Beta-ketoacyl-[acyl-carrier-protein] synthase family protein</fullName>
        <ecNumber evidence="5">2.3.1.-</ecNumber>
    </submittedName>
</protein>
<dbReference type="PANTHER" id="PTHR11712">
    <property type="entry name" value="POLYKETIDE SYNTHASE-RELATED"/>
    <property type="match status" value="1"/>
</dbReference>
<dbReference type="Pfam" id="PF02801">
    <property type="entry name" value="Ketoacyl-synt_C"/>
    <property type="match status" value="1"/>
</dbReference>
<dbReference type="Gene3D" id="3.40.47.10">
    <property type="match status" value="1"/>
</dbReference>
<gene>
    <name evidence="5" type="ORF">QTO32_00105</name>
</gene>
<dbReference type="InterPro" id="IPR014030">
    <property type="entry name" value="Ketoacyl_synth_N"/>
</dbReference>
<feature type="domain" description="Ketosynthase family 3 (KS3)" evidence="4">
    <location>
        <begin position="3"/>
        <end position="417"/>
    </location>
</feature>
<dbReference type="SMART" id="SM00825">
    <property type="entry name" value="PKS_KS"/>
    <property type="match status" value="1"/>
</dbReference>
<evidence type="ECO:0000256" key="2">
    <source>
        <dbReference type="ARBA" id="ARBA00022679"/>
    </source>
</evidence>
<reference evidence="5" key="1">
    <citation type="journal article" date="2021" name="Front. Microbiol.">
        <title>Genome Analysis of a Verrucomicrobial Endosymbiont With a Tiny Genome Discovered in an Antarctic Lake.</title>
        <authorList>
            <person name="Williams T.J."/>
            <person name="Allen M.A."/>
            <person name="Ivanova N."/>
            <person name="Huntemann M."/>
            <person name="Haque S."/>
            <person name="Hancock A.M."/>
            <person name="Brazendale S."/>
            <person name="Cavicchioli R."/>
        </authorList>
    </citation>
    <scope>NUCLEOTIDE SEQUENCE</scope>
    <source>
        <strain evidence="5">MAG_Ga0307966_1000010</strain>
    </source>
</reference>
<proteinExistence type="inferred from homology"/>
<dbReference type="Proteomes" id="UP001238843">
    <property type="component" value="Chromosome"/>
</dbReference>
<dbReference type="Pfam" id="PF00109">
    <property type="entry name" value="ketoacyl-synt"/>
    <property type="match status" value="1"/>
</dbReference>
<dbReference type="AlphaFoldDB" id="A0AA51BKN0"/>
<dbReference type="GO" id="GO:0006633">
    <property type="term" value="P:fatty acid biosynthetic process"/>
    <property type="evidence" value="ECO:0007669"/>
    <property type="project" value="TreeGrafter"/>
</dbReference>
<evidence type="ECO:0000313" key="5">
    <source>
        <dbReference type="EMBL" id="WMI30486.1"/>
    </source>
</evidence>
<reference evidence="5" key="2">
    <citation type="submission" date="2023-06" db="EMBL/GenBank/DDBJ databases">
        <authorList>
            <person name="Williams T.J."/>
            <person name="Allen M.A."/>
            <person name="Ivanova N."/>
            <person name="Huntemann M."/>
            <person name="Haque S."/>
            <person name="Hancock A.M."/>
            <person name="Brazendale S."/>
            <person name="Cavicchioli R."/>
        </authorList>
    </citation>
    <scope>NUCLEOTIDE SEQUENCE</scope>
    <source>
        <strain evidence="5">MAG_Ga0307966_1000010</strain>
    </source>
</reference>
<dbReference type="InterPro" id="IPR000794">
    <property type="entry name" value="Beta-ketoacyl_synthase"/>
</dbReference>
<name>A0AA51BKN0_9BACT</name>
<sequence>MPKRRVVVTGLGLVTSIGNSKNTVISNLKRLNCNFKLANNVNRVIGIVKSYNLSSLDTKDWVYPKKYKLKPDVLKSLAPQGLYCYCSTIDALSDAGMDIKILNSPRVGLFTASAGSPRNLLYNLNRLINQGVSKCSPFGMIISISGTLTFNLVSLFKVKGASCCFVSACSSSGHALGYAYNEIVDGSQDIMLVVSGEDGDLETILPFAGMRALSTNPDPGLASKPFDRKRNGFVGSGGGVTLILESLYFAKKRKAFIYSEFIGWSKTSDGFHKVAPEPNGEGLYRCITSALKNSNTTVGDISYINAHATSTSVGDLAEIKALRKLLRFVPKKQNKLYISSTKGLTGHCLSMASVLETCICMLSIRYGFIVGAANISNLDKNALNLNIIRKSLTCSVSTVINTSSGFGGSNTCLVFKKLQ</sequence>
<keyword evidence="2 3" id="KW-0808">Transferase</keyword>
<organism evidence="5">
    <name type="scientific">Candidatus Organicella extenuata</name>
    <dbReference type="NCBI Taxonomy" id="2841811"/>
    <lineage>
        <taxon>Bacteria</taxon>
        <taxon>Pseudomonadati</taxon>
        <taxon>Verrucomicrobiota</taxon>
        <taxon>Candidatus Organicella</taxon>
    </lineage>
</organism>
<dbReference type="InterPro" id="IPR016039">
    <property type="entry name" value="Thiolase-like"/>
</dbReference>
<dbReference type="SUPFAM" id="SSF53901">
    <property type="entry name" value="Thiolase-like"/>
    <property type="match status" value="2"/>
</dbReference>
<accession>A0AA51BKN0</accession>
<evidence type="ECO:0000256" key="3">
    <source>
        <dbReference type="RuleBase" id="RU003694"/>
    </source>
</evidence>
<keyword evidence="5" id="KW-0012">Acyltransferase</keyword>
<dbReference type="InterPro" id="IPR020841">
    <property type="entry name" value="PKS_Beta-ketoAc_synthase_dom"/>
</dbReference>
<comment type="similarity">
    <text evidence="1 3">Belongs to the thiolase-like superfamily. Beta-ketoacyl-ACP synthases family.</text>
</comment>
<dbReference type="InterPro" id="IPR014031">
    <property type="entry name" value="Ketoacyl_synth_C"/>
</dbReference>
<dbReference type="PANTHER" id="PTHR11712:SF336">
    <property type="entry name" value="3-OXOACYL-[ACYL-CARRIER-PROTEIN] SYNTHASE, MITOCHONDRIAL"/>
    <property type="match status" value="1"/>
</dbReference>
<dbReference type="CDD" id="cd00834">
    <property type="entry name" value="KAS_I_II"/>
    <property type="match status" value="1"/>
</dbReference>